<organism evidence="2 3">
    <name type="scientific">Piscinibacterium candidicorallinum</name>
    <dbReference type="NCBI Taxonomy" id="1793872"/>
    <lineage>
        <taxon>Bacteria</taxon>
        <taxon>Pseudomonadati</taxon>
        <taxon>Pseudomonadota</taxon>
        <taxon>Betaproteobacteria</taxon>
        <taxon>Burkholderiales</taxon>
        <taxon>Piscinibacterium</taxon>
    </lineage>
</organism>
<keyword evidence="1" id="KW-0472">Membrane</keyword>
<keyword evidence="1" id="KW-0812">Transmembrane</keyword>
<keyword evidence="3" id="KW-1185">Reference proteome</keyword>
<accession>A0ABV7H6H3</accession>
<name>A0ABV7H6H3_9BURK</name>
<comment type="caution">
    <text evidence="2">The sequence shown here is derived from an EMBL/GenBank/DDBJ whole genome shotgun (WGS) entry which is preliminary data.</text>
</comment>
<feature type="transmembrane region" description="Helical" evidence="1">
    <location>
        <begin position="29"/>
        <end position="51"/>
    </location>
</feature>
<proteinExistence type="predicted"/>
<dbReference type="Proteomes" id="UP001595556">
    <property type="component" value="Unassembled WGS sequence"/>
</dbReference>
<evidence type="ECO:0000256" key="1">
    <source>
        <dbReference type="SAM" id="Phobius"/>
    </source>
</evidence>
<dbReference type="RefSeq" id="WP_377303951.1">
    <property type="nucleotide sequence ID" value="NZ_CP180191.1"/>
</dbReference>
<dbReference type="EMBL" id="JBHRTI010000004">
    <property type="protein sequence ID" value="MFC3148221.1"/>
    <property type="molecule type" value="Genomic_DNA"/>
</dbReference>
<sequence length="100" mass="10832">MSSEASDVDSAPDSYAHAGPDAAQVRRRVLLGAVLWPSFVAAGVLEVLTFLMVDPLDVHWLGHDLGFGRTAIYSLVFLMYWAACALSALGGILVMRRVRL</sequence>
<evidence type="ECO:0000313" key="3">
    <source>
        <dbReference type="Proteomes" id="UP001595556"/>
    </source>
</evidence>
<gene>
    <name evidence="2" type="ORF">ACFOEN_11275</name>
</gene>
<evidence type="ECO:0000313" key="2">
    <source>
        <dbReference type="EMBL" id="MFC3148221.1"/>
    </source>
</evidence>
<evidence type="ECO:0008006" key="4">
    <source>
        <dbReference type="Google" id="ProtNLM"/>
    </source>
</evidence>
<feature type="transmembrane region" description="Helical" evidence="1">
    <location>
        <begin position="71"/>
        <end position="95"/>
    </location>
</feature>
<keyword evidence="1" id="KW-1133">Transmembrane helix</keyword>
<reference evidence="3" key="1">
    <citation type="journal article" date="2019" name="Int. J. Syst. Evol. Microbiol.">
        <title>The Global Catalogue of Microorganisms (GCM) 10K type strain sequencing project: providing services to taxonomists for standard genome sequencing and annotation.</title>
        <authorList>
            <consortium name="The Broad Institute Genomics Platform"/>
            <consortium name="The Broad Institute Genome Sequencing Center for Infectious Disease"/>
            <person name="Wu L."/>
            <person name="Ma J."/>
        </authorList>
    </citation>
    <scope>NUCLEOTIDE SEQUENCE [LARGE SCALE GENOMIC DNA]</scope>
    <source>
        <strain evidence="3">KCTC 52168</strain>
    </source>
</reference>
<protein>
    <recommendedName>
        <fullName evidence="4">Transmembrane protein</fullName>
    </recommendedName>
</protein>